<dbReference type="InterPro" id="IPR027417">
    <property type="entry name" value="P-loop_NTPase"/>
</dbReference>
<dbReference type="GeneID" id="70214838"/>
<keyword evidence="2" id="KW-0812">Transmembrane</keyword>
<dbReference type="Gene3D" id="3.40.50.300">
    <property type="entry name" value="P-loop containing nucleotide triphosphate hydrolases"/>
    <property type="match status" value="1"/>
</dbReference>
<name>A0A9P9GA46_FUSRE</name>
<keyword evidence="2" id="KW-1133">Transmembrane helix</keyword>
<feature type="transmembrane region" description="Helical" evidence="2">
    <location>
        <begin position="1028"/>
        <end position="1046"/>
    </location>
</feature>
<gene>
    <name evidence="4" type="ORF">BKA55DRAFT_138418</name>
</gene>
<evidence type="ECO:0000259" key="3">
    <source>
        <dbReference type="Pfam" id="PF24883"/>
    </source>
</evidence>
<evidence type="ECO:0000313" key="5">
    <source>
        <dbReference type="Proteomes" id="UP000720189"/>
    </source>
</evidence>
<organism evidence="4 5">
    <name type="scientific">Fusarium redolens</name>
    <dbReference type="NCBI Taxonomy" id="48865"/>
    <lineage>
        <taxon>Eukaryota</taxon>
        <taxon>Fungi</taxon>
        <taxon>Dikarya</taxon>
        <taxon>Ascomycota</taxon>
        <taxon>Pezizomycotina</taxon>
        <taxon>Sordariomycetes</taxon>
        <taxon>Hypocreomycetidae</taxon>
        <taxon>Hypocreales</taxon>
        <taxon>Nectriaceae</taxon>
        <taxon>Fusarium</taxon>
        <taxon>Fusarium redolens species complex</taxon>
    </lineage>
</organism>
<keyword evidence="5" id="KW-1185">Reference proteome</keyword>
<dbReference type="InterPro" id="IPR056884">
    <property type="entry name" value="NPHP3-like_N"/>
</dbReference>
<dbReference type="PANTHER" id="PTHR10039">
    <property type="entry name" value="AMELOGENIN"/>
    <property type="match status" value="1"/>
</dbReference>
<keyword evidence="1" id="KW-0677">Repeat</keyword>
<sequence length="1066" mass="122220">MDPVTAVGLASAIISFVPLGVKLLQSAREIRESVDGSVERNQTRKAIVDEMQAVSRRLKPADRTRVLPEQRGLYDLALKCHELSQKILDLLDKIRPKGQSPFKTYRSAYRAWSCESEIKNLEKQLNDCRSQLALGLVDLSSQDSTVYSKKLLAMAQTDASRLEELQRHIEALRSGVQVEQIGTEASTQLRRLLGLQDDAIAAIYQNRILESIRFENMHERDDRVHYPHEQTFNWLVEDDETFEDESTEMSRSDMLEMYEMKLNSRNLFVKWLSSPEGIFHISGKLGSGKSTLMKLLCTHTQNRLELEKWAGSRSLLITQFFFWNPGSEMQKSLNGLYRSFLYDILHAYPALIRKVLPELWMEVENSHWQIQTNLDLPIDVAQSALERIIYNTDSCAPKICFCFFIDGLDEYDGSHSRDHLYLVSLLKNWAQNSQGRLKMVVSSRDYNVFLNGFSAEYRLQLHELTWFDMRRYVRDSLSHLPNSDLKEYLLATIPSKASGIFLWILLVVNEVRKKVEDDVSQDQLLQLLDGLPPGLEALFGHILNALDENSRKTAYQTMSLLRTAKDNYLTFALMEFSFLEDYQRHSELSIREDFMSRYAMNSDDNKTPDTYGKRLRGICGGLVECHPSTARYYGPWGGLNFTHRSIPEMLERGKISTEMHSYLQDFNSVDALSHLIFAAAQFRKNRSEARPSCAGVTWMRLAAKIDRPPYNFLQCISSWVGDPFDLVPEPSHLLLHQGIQVFANHGLQSLVRYGAMTRRETFSTICQAALIGHVEYVEWGYKNNLRAVDKQWKRALIANALLDTYLRDGLPIQALSYFFKGPFLSLERTSFEANQLLIDDKPPAILPVGPRSPVGSSYALSESLTVWERFSVSCFLYRIDMRYPPHTDSFGLAIEQFLLHGAPSEFLITIKHLHCPTHATFHFPRPKSPLTIEIHDDDDGMLFEHATGWNTRDGKPSISLREWIQSINPKNKDRVLEILDNARGYQECALGSSELEKDHCVSDETAASSPGATRHPAVTRTRLHRHMILYRVFPVLVIVLGLYIGWNMRDQRREYQKAGVALPRYG</sequence>
<dbReference type="RefSeq" id="XP_046044562.1">
    <property type="nucleotide sequence ID" value="XM_046184884.1"/>
</dbReference>
<dbReference type="SUPFAM" id="SSF52540">
    <property type="entry name" value="P-loop containing nucleoside triphosphate hydrolases"/>
    <property type="match status" value="1"/>
</dbReference>
<dbReference type="Proteomes" id="UP000720189">
    <property type="component" value="Unassembled WGS sequence"/>
</dbReference>
<feature type="domain" description="Nephrocystin 3-like N-terminal" evidence="3">
    <location>
        <begin position="265"/>
        <end position="444"/>
    </location>
</feature>
<dbReference type="OrthoDB" id="443402at2759"/>
<keyword evidence="2" id="KW-0472">Membrane</keyword>
<accession>A0A9P9GA46</accession>
<dbReference type="Pfam" id="PF24883">
    <property type="entry name" value="NPHP3_N"/>
    <property type="match status" value="1"/>
</dbReference>
<reference evidence="4" key="1">
    <citation type="journal article" date="2021" name="Nat. Commun.">
        <title>Genetic determinants of endophytism in the Arabidopsis root mycobiome.</title>
        <authorList>
            <person name="Mesny F."/>
            <person name="Miyauchi S."/>
            <person name="Thiergart T."/>
            <person name="Pickel B."/>
            <person name="Atanasova L."/>
            <person name="Karlsson M."/>
            <person name="Huettel B."/>
            <person name="Barry K.W."/>
            <person name="Haridas S."/>
            <person name="Chen C."/>
            <person name="Bauer D."/>
            <person name="Andreopoulos W."/>
            <person name="Pangilinan J."/>
            <person name="LaButti K."/>
            <person name="Riley R."/>
            <person name="Lipzen A."/>
            <person name="Clum A."/>
            <person name="Drula E."/>
            <person name="Henrissat B."/>
            <person name="Kohler A."/>
            <person name="Grigoriev I.V."/>
            <person name="Martin F.M."/>
            <person name="Hacquard S."/>
        </authorList>
    </citation>
    <scope>NUCLEOTIDE SEQUENCE</scope>
    <source>
        <strain evidence="4">MPI-CAGE-AT-0023</strain>
    </source>
</reference>
<dbReference type="PANTHER" id="PTHR10039:SF5">
    <property type="entry name" value="NACHT DOMAIN-CONTAINING PROTEIN"/>
    <property type="match status" value="1"/>
</dbReference>
<proteinExistence type="predicted"/>
<protein>
    <recommendedName>
        <fullName evidence="3">Nephrocystin 3-like N-terminal domain-containing protein</fullName>
    </recommendedName>
</protein>
<evidence type="ECO:0000256" key="2">
    <source>
        <dbReference type="SAM" id="Phobius"/>
    </source>
</evidence>
<comment type="caution">
    <text evidence="4">The sequence shown here is derived from an EMBL/GenBank/DDBJ whole genome shotgun (WGS) entry which is preliminary data.</text>
</comment>
<dbReference type="EMBL" id="JAGMUX010000017">
    <property type="protein sequence ID" value="KAH7234797.1"/>
    <property type="molecule type" value="Genomic_DNA"/>
</dbReference>
<dbReference type="AlphaFoldDB" id="A0A9P9GA46"/>
<evidence type="ECO:0000256" key="1">
    <source>
        <dbReference type="ARBA" id="ARBA00022737"/>
    </source>
</evidence>
<evidence type="ECO:0000313" key="4">
    <source>
        <dbReference type="EMBL" id="KAH7234797.1"/>
    </source>
</evidence>